<comment type="subcellular location">
    <subcellularLocation>
        <location evidence="1">Endomembrane system</location>
        <topology evidence="1">Multi-pass membrane protein</topology>
    </subcellularLocation>
</comment>
<comment type="similarity">
    <text evidence="2">Belongs to the auxin efflux carrier (TC 2.A.69.1) family.</text>
</comment>
<feature type="transmembrane region" description="Helical" evidence="10">
    <location>
        <begin position="923"/>
        <end position="942"/>
    </location>
</feature>
<dbReference type="InterPro" id="IPR013103">
    <property type="entry name" value="RVT_2"/>
</dbReference>
<dbReference type="GO" id="GO:0010329">
    <property type="term" value="F:auxin efflux transmembrane transporter activity"/>
    <property type="evidence" value="ECO:0007669"/>
    <property type="project" value="TreeGrafter"/>
</dbReference>
<keyword evidence="5" id="KW-0645">Protease</keyword>
<accession>A0A8J5YED2</accession>
<dbReference type="Pfam" id="PF07727">
    <property type="entry name" value="RVT_2"/>
    <property type="match status" value="1"/>
</dbReference>
<dbReference type="GO" id="GO:0005783">
    <property type="term" value="C:endoplasmic reticulum"/>
    <property type="evidence" value="ECO:0007669"/>
    <property type="project" value="TreeGrafter"/>
</dbReference>
<evidence type="ECO:0000256" key="8">
    <source>
        <dbReference type="ARBA" id="ARBA00023294"/>
    </source>
</evidence>
<feature type="region of interest" description="Disordered" evidence="9">
    <location>
        <begin position="730"/>
        <end position="752"/>
    </location>
</feature>
<feature type="domain" description="Retroviral polymerase SH3-like" evidence="13">
    <location>
        <begin position="224"/>
        <end position="287"/>
    </location>
</feature>
<dbReference type="InterPro" id="IPR057670">
    <property type="entry name" value="SH3_retrovirus"/>
</dbReference>
<keyword evidence="8" id="KW-0927">Auxin signaling pathway</keyword>
<evidence type="ECO:0000313" key="14">
    <source>
        <dbReference type="EMBL" id="KAG8481678.1"/>
    </source>
</evidence>
<dbReference type="Proteomes" id="UP000701853">
    <property type="component" value="Chromosome 10"/>
</dbReference>
<evidence type="ECO:0000259" key="11">
    <source>
        <dbReference type="Pfam" id="PF07727"/>
    </source>
</evidence>
<keyword evidence="3" id="KW-0813">Transport</keyword>
<protein>
    <recommendedName>
        <fullName evidence="16">Reverse transcriptase Ty1/copia-type domain-containing protein</fullName>
    </recommendedName>
</protein>
<feature type="transmembrane region" description="Helical" evidence="10">
    <location>
        <begin position="863"/>
        <end position="885"/>
    </location>
</feature>
<dbReference type="InterPro" id="IPR054722">
    <property type="entry name" value="PolX-like_BBD"/>
</dbReference>
<gene>
    <name evidence="14" type="ORF">CXB51_026593</name>
</gene>
<dbReference type="GO" id="GO:0005886">
    <property type="term" value="C:plasma membrane"/>
    <property type="evidence" value="ECO:0007669"/>
    <property type="project" value="TreeGrafter"/>
</dbReference>
<feature type="compositionally biased region" description="Acidic residues" evidence="9">
    <location>
        <begin position="735"/>
        <end position="751"/>
    </location>
</feature>
<evidence type="ECO:0000256" key="5">
    <source>
        <dbReference type="ARBA" id="ARBA00022750"/>
    </source>
</evidence>
<dbReference type="Pfam" id="PF22936">
    <property type="entry name" value="Pol_BBD"/>
    <property type="match status" value="1"/>
</dbReference>
<dbReference type="AlphaFoldDB" id="A0A8J5YED2"/>
<dbReference type="InterPro" id="IPR051107">
    <property type="entry name" value="Auxin_Efflux_Carrier"/>
</dbReference>
<keyword evidence="6 10" id="KW-1133">Transmembrane helix</keyword>
<keyword evidence="4 10" id="KW-0812">Transmembrane</keyword>
<dbReference type="Pfam" id="PF03547">
    <property type="entry name" value="Mem_trans"/>
    <property type="match status" value="1"/>
</dbReference>
<comment type="caution">
    <text evidence="14">The sequence shown here is derived from an EMBL/GenBank/DDBJ whole genome shotgun (WGS) entry which is preliminary data.</text>
</comment>
<evidence type="ECO:0000256" key="7">
    <source>
        <dbReference type="ARBA" id="ARBA00023136"/>
    </source>
</evidence>
<name>A0A8J5YED2_9ROSI</name>
<dbReference type="Pfam" id="PF25597">
    <property type="entry name" value="SH3_retrovirus"/>
    <property type="match status" value="1"/>
</dbReference>
<dbReference type="OrthoDB" id="1001497at2759"/>
<dbReference type="InterPro" id="IPR004776">
    <property type="entry name" value="Mem_transp_PIN-like"/>
</dbReference>
<dbReference type="PANTHER" id="PTHR31752">
    <property type="entry name" value="AUXIN EFFLUX CARRIER COMPONENT 1B-RELATED"/>
    <property type="match status" value="1"/>
</dbReference>
<feature type="transmembrane region" description="Helical" evidence="10">
    <location>
        <begin position="891"/>
        <end position="911"/>
    </location>
</feature>
<proteinExistence type="inferred from homology"/>
<evidence type="ECO:0000259" key="13">
    <source>
        <dbReference type="Pfam" id="PF25597"/>
    </source>
</evidence>
<dbReference type="SUPFAM" id="SSF53098">
    <property type="entry name" value="Ribonuclease H-like"/>
    <property type="match status" value="1"/>
</dbReference>
<evidence type="ECO:0000259" key="12">
    <source>
        <dbReference type="Pfam" id="PF22936"/>
    </source>
</evidence>
<evidence type="ECO:0000256" key="10">
    <source>
        <dbReference type="SAM" id="Phobius"/>
    </source>
</evidence>
<dbReference type="EMBL" id="JAHUZN010000010">
    <property type="protein sequence ID" value="KAG8481678.1"/>
    <property type="molecule type" value="Genomic_DNA"/>
</dbReference>
<sequence>MVKVGNGHFIKVKSKRDVLIDTPAGTKLVSNVFFVPEIDGNLLNIAQLLEKGYSVMFKGKESLISDPSGSKLMSMTLANKSFVVDWNKNSDTAYTALTKGGLVENFSKSVEKEDVCKLVHADVCGLMKTLSLNGSRYFIMFIDDYLRTKYTSAMFQGFCNEAGIKHQLTNTYTPQQNGTLWAEAVNTAVYLQNRLPTKALVYKTLFEAWFGFKPSVAHLRVFGCIFHAHVPTIKRDKLAKKAQPGILVGYGNVKKGYRVLDPSSNKVFMSRDVVFNEKSGWNWDKNEPKTATEDPVTNQIEADQNDPEMDIDDVPVRGIRPLAKIYERTDVAAIEPNFFEEAKAQQGWKQTMLDELSMIEKNQTWELVAKRANRKVIGVKWVFRAKYNADGTLNKLKPRMVVKGFRQKYGINYLETFAPVARLDTIRLLVALAVQKQWQIHQLDVKLVFLNGFLDEEIYVEQPEGFKIASREDNVYKLKKALYGLQQTLGAWYDRIDSYIASLGFERSISEPTLYVKKDDDETQLIVSLYVDDLLVTGGNNAIMANFKGKMDRMFAISLLSRFIHCCNVKHLQAAKRVLRYIKGTLNFGMMFTKVDSMKLLGYANSDWVGSVDDMKTAGAVNQAIWLRKIMADLNIHQREATEIKCDNQSTIAIAKNLVFHGRTKHFKIKFYFVREMEQAQEVKLFQQKAMYGDESAGLLAQIVVLQSLIWYNLLLCVFEFNAAKPASKITPTSEDIEDTEAQGEEGEEEAETRASKFKIMLIFLTVEKKLVANPNTHAAWLGLIGAGTRFSFGISITVYRNSIAYVTVTTACTLQSRIALFEYSHFSQGYISRKCACLCSNPGLPHMIDLTRSRIACGIRMTAVAMVMKFMAGPALIAASSAALGLRGRLLRVGIVQVTLPPGVVPFVFAKEFDVHPDILSTGVTFGMLIALPVALIYYLVLAL</sequence>
<dbReference type="GO" id="GO:0003676">
    <property type="term" value="F:nucleic acid binding"/>
    <property type="evidence" value="ECO:0007669"/>
    <property type="project" value="InterPro"/>
</dbReference>
<keyword evidence="7 10" id="KW-0472">Membrane</keyword>
<dbReference type="InterPro" id="IPR036397">
    <property type="entry name" value="RNaseH_sf"/>
</dbReference>
<dbReference type="PANTHER" id="PTHR31752:SF40">
    <property type="entry name" value="AUXIN EFFLUX CARRIER COMPONENT 8"/>
    <property type="match status" value="1"/>
</dbReference>
<dbReference type="Gene3D" id="3.30.420.10">
    <property type="entry name" value="Ribonuclease H-like superfamily/Ribonuclease H"/>
    <property type="match status" value="1"/>
</dbReference>
<evidence type="ECO:0008006" key="16">
    <source>
        <dbReference type="Google" id="ProtNLM"/>
    </source>
</evidence>
<dbReference type="GO" id="GO:0009926">
    <property type="term" value="P:auxin polar transport"/>
    <property type="evidence" value="ECO:0007669"/>
    <property type="project" value="TreeGrafter"/>
</dbReference>
<dbReference type="GO" id="GO:0004190">
    <property type="term" value="F:aspartic-type endopeptidase activity"/>
    <property type="evidence" value="ECO:0007669"/>
    <property type="project" value="UniProtKB-KW"/>
</dbReference>
<evidence type="ECO:0000256" key="6">
    <source>
        <dbReference type="ARBA" id="ARBA00022989"/>
    </source>
</evidence>
<feature type="domain" description="Reverse transcriptase Ty1/copia-type" evidence="11">
    <location>
        <begin position="362"/>
        <end position="568"/>
    </location>
</feature>
<dbReference type="GO" id="GO:0009734">
    <property type="term" value="P:auxin-activated signaling pathway"/>
    <property type="evidence" value="ECO:0007669"/>
    <property type="project" value="UniProtKB-KW"/>
</dbReference>
<keyword evidence="5" id="KW-0378">Hydrolase</keyword>
<keyword evidence="5" id="KW-0064">Aspartyl protease</keyword>
<feature type="domain" description="Retrovirus-related Pol polyprotein from transposon TNT 1-94-like beta-barrel" evidence="12">
    <location>
        <begin position="2"/>
        <end position="53"/>
    </location>
</feature>
<evidence type="ECO:0000313" key="15">
    <source>
        <dbReference type="Proteomes" id="UP000701853"/>
    </source>
</evidence>
<dbReference type="InterPro" id="IPR012337">
    <property type="entry name" value="RNaseH-like_sf"/>
</dbReference>
<organism evidence="14 15">
    <name type="scientific">Gossypium anomalum</name>
    <dbReference type="NCBI Taxonomy" id="47600"/>
    <lineage>
        <taxon>Eukaryota</taxon>
        <taxon>Viridiplantae</taxon>
        <taxon>Streptophyta</taxon>
        <taxon>Embryophyta</taxon>
        <taxon>Tracheophyta</taxon>
        <taxon>Spermatophyta</taxon>
        <taxon>Magnoliopsida</taxon>
        <taxon>eudicotyledons</taxon>
        <taxon>Gunneridae</taxon>
        <taxon>Pentapetalae</taxon>
        <taxon>rosids</taxon>
        <taxon>malvids</taxon>
        <taxon>Malvales</taxon>
        <taxon>Malvaceae</taxon>
        <taxon>Malvoideae</taxon>
        <taxon>Gossypium</taxon>
    </lineage>
</organism>
<evidence type="ECO:0000256" key="3">
    <source>
        <dbReference type="ARBA" id="ARBA00022448"/>
    </source>
</evidence>
<evidence type="ECO:0000256" key="2">
    <source>
        <dbReference type="ARBA" id="ARBA00009177"/>
    </source>
</evidence>
<evidence type="ECO:0000256" key="1">
    <source>
        <dbReference type="ARBA" id="ARBA00004127"/>
    </source>
</evidence>
<dbReference type="InterPro" id="IPR043502">
    <property type="entry name" value="DNA/RNA_pol_sf"/>
</dbReference>
<dbReference type="CDD" id="cd09272">
    <property type="entry name" value="RNase_HI_RT_Ty1"/>
    <property type="match status" value="1"/>
</dbReference>
<evidence type="ECO:0000256" key="4">
    <source>
        <dbReference type="ARBA" id="ARBA00022692"/>
    </source>
</evidence>
<reference evidence="14 15" key="1">
    <citation type="journal article" date="2021" name="bioRxiv">
        <title>The Gossypium anomalum genome as a resource for cotton improvement and evolutionary analysis of hybrid incompatibility.</title>
        <authorList>
            <person name="Grover C.E."/>
            <person name="Yuan D."/>
            <person name="Arick M.A."/>
            <person name="Miller E.R."/>
            <person name="Hu G."/>
            <person name="Peterson D.G."/>
            <person name="Wendel J.F."/>
            <person name="Udall J.A."/>
        </authorList>
    </citation>
    <scope>NUCLEOTIDE SEQUENCE [LARGE SCALE GENOMIC DNA]</scope>
    <source>
        <strain evidence="14">JFW-Udall</strain>
        <tissue evidence="14">Leaf</tissue>
    </source>
</reference>
<evidence type="ECO:0000256" key="9">
    <source>
        <dbReference type="SAM" id="MobiDB-lite"/>
    </source>
</evidence>
<keyword evidence="15" id="KW-1185">Reference proteome</keyword>
<dbReference type="SUPFAM" id="SSF56672">
    <property type="entry name" value="DNA/RNA polymerases"/>
    <property type="match status" value="1"/>
</dbReference>